<dbReference type="GO" id="GO:0004407">
    <property type="term" value="F:histone deacetylase activity"/>
    <property type="evidence" value="ECO:0007669"/>
    <property type="project" value="TreeGrafter"/>
</dbReference>
<evidence type="ECO:0000259" key="2">
    <source>
        <dbReference type="Pfam" id="PF00850"/>
    </source>
</evidence>
<dbReference type="InterPro" id="IPR023696">
    <property type="entry name" value="Ureohydrolase_dom_sf"/>
</dbReference>
<organism evidence="3 4">
    <name type="scientific">Solilutibacter pythonis</name>
    <dbReference type="NCBI Taxonomy" id="2483112"/>
    <lineage>
        <taxon>Bacteria</taxon>
        <taxon>Pseudomonadati</taxon>
        <taxon>Pseudomonadota</taxon>
        <taxon>Gammaproteobacteria</taxon>
        <taxon>Lysobacterales</taxon>
        <taxon>Lysobacteraceae</taxon>
        <taxon>Solilutibacter</taxon>
    </lineage>
</organism>
<dbReference type="PRINTS" id="PR01270">
    <property type="entry name" value="HDASUPER"/>
</dbReference>
<dbReference type="InterPro" id="IPR037138">
    <property type="entry name" value="His_deacetylse_dom_sf"/>
</dbReference>
<proteinExistence type="inferred from homology"/>
<keyword evidence="4" id="KW-1185">Reference proteome</keyword>
<feature type="domain" description="Histone deacetylase" evidence="2">
    <location>
        <begin position="18"/>
        <end position="302"/>
    </location>
</feature>
<dbReference type="InterPro" id="IPR000286">
    <property type="entry name" value="HDACs"/>
</dbReference>
<comment type="caution">
    <text evidence="3">The sequence shown here is derived from an EMBL/GenBank/DDBJ whole genome shotgun (WGS) entry which is preliminary data.</text>
</comment>
<sequence>MRLYTHPACLDHDTGPGHVECPDRLRRVVDALKRAFPDAEWCDAPRALREDLMRVHSGESIARVLDRHPQAPREHLDTDTLLSPGSLEAALRAAGAGIGAVDWVLEGHRARAFCAVRPPGHHAEPENAMGFCLFNNVAVAAAHALSSKLVRNIAIVDFDAHHGNGTQAIFRHDPRVLYVSSHQADIYPRTGMDHTSGGGHILNHPLPAGCNAAHFRRIWQGELLPHVAGFAPDLLLISAGFDAHRADPLAGLMLEAEDFAWLTESLLRIADTSACGRVVSMLEGGYDLDALTESALAHVRALAA</sequence>
<evidence type="ECO:0000313" key="4">
    <source>
        <dbReference type="Proteomes" id="UP000275012"/>
    </source>
</evidence>
<gene>
    <name evidence="3" type="ORF">EBB59_11450</name>
</gene>
<protein>
    <submittedName>
        <fullName evidence="3">Histone deacetylase family protein</fullName>
    </submittedName>
</protein>
<dbReference type="AlphaFoldDB" id="A0A3M2HI84"/>
<comment type="similarity">
    <text evidence="1">Belongs to the histone deacetylase family.</text>
</comment>
<reference evidence="3 4" key="1">
    <citation type="submission" date="2018-10" db="EMBL/GenBank/DDBJ databases">
        <title>Proposal of Lysobacter pythonis sp. nov. isolated from royal pythons (Python regius).</title>
        <authorList>
            <person name="Hans-Juergen B."/>
            <person name="Huptas C."/>
            <person name="Sandra B."/>
            <person name="Igor L."/>
            <person name="Joachim S."/>
            <person name="Siegfried S."/>
            <person name="Mareike W."/>
            <person name="Peter K."/>
        </authorList>
    </citation>
    <scope>NUCLEOTIDE SEQUENCE [LARGE SCALE GENOMIC DNA]</scope>
    <source>
        <strain evidence="3 4">4284/11</strain>
    </source>
</reference>
<dbReference type="EMBL" id="RFLY01000018">
    <property type="protein sequence ID" value="RMH88698.1"/>
    <property type="molecule type" value="Genomic_DNA"/>
</dbReference>
<dbReference type="InterPro" id="IPR023801">
    <property type="entry name" value="His_deacetylse_dom"/>
</dbReference>
<dbReference type="SUPFAM" id="SSF52768">
    <property type="entry name" value="Arginase/deacetylase"/>
    <property type="match status" value="1"/>
</dbReference>
<dbReference type="Proteomes" id="UP000275012">
    <property type="component" value="Unassembled WGS sequence"/>
</dbReference>
<evidence type="ECO:0000313" key="3">
    <source>
        <dbReference type="EMBL" id="RMH88698.1"/>
    </source>
</evidence>
<dbReference type="PANTHER" id="PTHR10625">
    <property type="entry name" value="HISTONE DEACETYLASE HDAC1-RELATED"/>
    <property type="match status" value="1"/>
</dbReference>
<dbReference type="RefSeq" id="WP_122102296.1">
    <property type="nucleotide sequence ID" value="NZ_RFLY01000018.1"/>
</dbReference>
<dbReference type="OrthoDB" id="9808367at2"/>
<dbReference type="PANTHER" id="PTHR10625:SF10">
    <property type="entry name" value="HISTONE DEACETYLASE HDAC1"/>
    <property type="match status" value="1"/>
</dbReference>
<evidence type="ECO:0000256" key="1">
    <source>
        <dbReference type="ARBA" id="ARBA00005947"/>
    </source>
</evidence>
<name>A0A3M2HI84_9GAMM</name>
<accession>A0A3M2HI84</accession>
<dbReference type="Pfam" id="PF00850">
    <property type="entry name" value="Hist_deacetyl"/>
    <property type="match status" value="1"/>
</dbReference>
<dbReference type="CDD" id="cd11599">
    <property type="entry name" value="HDAC_classII_2"/>
    <property type="match status" value="1"/>
</dbReference>
<dbReference type="Gene3D" id="3.40.800.20">
    <property type="entry name" value="Histone deacetylase domain"/>
    <property type="match status" value="1"/>
</dbReference>
<dbReference type="GO" id="GO:0040029">
    <property type="term" value="P:epigenetic regulation of gene expression"/>
    <property type="evidence" value="ECO:0007669"/>
    <property type="project" value="TreeGrafter"/>
</dbReference>